<name>A0A3R7C6K9_CLOSI</name>
<feature type="transmembrane region" description="Helical" evidence="6">
    <location>
        <begin position="466"/>
        <end position="484"/>
    </location>
</feature>
<feature type="transmembrane region" description="Helical" evidence="6">
    <location>
        <begin position="496"/>
        <end position="523"/>
    </location>
</feature>
<dbReference type="PROSITE" id="PS00236">
    <property type="entry name" value="NEUROTR_ION_CHANNEL"/>
    <property type="match status" value="1"/>
</dbReference>
<evidence type="ECO:0000256" key="4">
    <source>
        <dbReference type="ARBA" id="ARBA00023136"/>
    </source>
</evidence>
<dbReference type="InParanoid" id="A0A3R7C6K9"/>
<evidence type="ECO:0000259" key="7">
    <source>
        <dbReference type="Pfam" id="PF02931"/>
    </source>
</evidence>
<reference evidence="9 10" key="2">
    <citation type="journal article" date="2021" name="Genomics">
        <title>High-quality reference genome for Clonorchis sinensis.</title>
        <authorList>
            <person name="Young N.D."/>
            <person name="Stroehlein A.J."/>
            <person name="Kinkar L."/>
            <person name="Wang T."/>
            <person name="Sohn W.M."/>
            <person name="Chang B.C.H."/>
            <person name="Kaur P."/>
            <person name="Weisz D."/>
            <person name="Dudchenko O."/>
            <person name="Aiden E.L."/>
            <person name="Korhonen P.K."/>
            <person name="Gasser R.B."/>
        </authorList>
    </citation>
    <scope>NUCLEOTIDE SEQUENCE [LARGE SCALE GENOMIC DNA]</scope>
    <source>
        <strain evidence="9">Cs-k2</strain>
    </source>
</reference>
<dbReference type="STRING" id="79923.A0A3R7C6K9"/>
<evidence type="ECO:0000259" key="8">
    <source>
        <dbReference type="Pfam" id="PF02932"/>
    </source>
</evidence>
<comment type="subcellular location">
    <subcellularLocation>
        <location evidence="1">Membrane</location>
        <topology evidence="1">Multi-pass membrane protein</topology>
    </subcellularLocation>
</comment>
<dbReference type="InterPro" id="IPR038050">
    <property type="entry name" value="Neuro_actylchol_rec"/>
</dbReference>
<feature type="domain" description="Neurotransmitter-gated ion-channel ligand-binding" evidence="7">
    <location>
        <begin position="304"/>
        <end position="397"/>
    </location>
</feature>
<keyword evidence="10" id="KW-1185">Reference proteome</keyword>
<dbReference type="InterPro" id="IPR006201">
    <property type="entry name" value="Neur_channel"/>
</dbReference>
<evidence type="ECO:0000256" key="2">
    <source>
        <dbReference type="ARBA" id="ARBA00022692"/>
    </source>
</evidence>
<dbReference type="PANTHER" id="PTHR18945">
    <property type="entry name" value="NEUROTRANSMITTER GATED ION CHANNEL"/>
    <property type="match status" value="1"/>
</dbReference>
<reference evidence="9 10" key="1">
    <citation type="journal article" date="2018" name="Biotechnol. Adv.">
        <title>Improved genomic resources and new bioinformatic workflow for the carcinogenic parasite Clonorchis sinensis: Biotechnological implications.</title>
        <authorList>
            <person name="Wang D."/>
            <person name="Korhonen P.K."/>
            <person name="Gasser R.B."/>
            <person name="Young N.D."/>
        </authorList>
    </citation>
    <scope>NUCLEOTIDE SEQUENCE [LARGE SCALE GENOMIC DNA]</scope>
    <source>
        <strain evidence="9">Cs-k2</strain>
    </source>
</reference>
<protein>
    <submittedName>
        <fullName evidence="9">Neuronal acetylcholine receptor subunit beta-3</fullName>
    </submittedName>
</protein>
<dbReference type="SUPFAM" id="SSF63712">
    <property type="entry name" value="Nicotinic receptor ligand binding domain-like"/>
    <property type="match status" value="1"/>
</dbReference>
<keyword evidence="4 6" id="KW-0472">Membrane</keyword>
<gene>
    <name evidence="9" type="ORF">CSKR_110516</name>
</gene>
<accession>A0A3R7C6K9</accession>
<keyword evidence="3 6" id="KW-1133">Transmembrane helix</keyword>
<dbReference type="EMBL" id="NIRI02000056">
    <property type="protein sequence ID" value="KAG5443109.1"/>
    <property type="molecule type" value="Genomic_DNA"/>
</dbReference>
<proteinExistence type="predicted"/>
<dbReference type="SUPFAM" id="SSF90112">
    <property type="entry name" value="Neurotransmitter-gated ion-channel transmembrane pore"/>
    <property type="match status" value="1"/>
</dbReference>
<dbReference type="GO" id="GO:0004888">
    <property type="term" value="F:transmembrane signaling receptor activity"/>
    <property type="evidence" value="ECO:0007669"/>
    <property type="project" value="InterPro"/>
</dbReference>
<dbReference type="OrthoDB" id="5975154at2759"/>
<feature type="transmembrane region" description="Helical" evidence="6">
    <location>
        <begin position="436"/>
        <end position="459"/>
    </location>
</feature>
<dbReference type="Proteomes" id="UP000286415">
    <property type="component" value="Unassembled WGS sequence"/>
</dbReference>
<dbReference type="GO" id="GO:0005230">
    <property type="term" value="F:extracellular ligand-gated monoatomic ion channel activity"/>
    <property type="evidence" value="ECO:0007669"/>
    <property type="project" value="InterPro"/>
</dbReference>
<dbReference type="Gene3D" id="2.70.170.10">
    <property type="entry name" value="Neurotransmitter-gated ion-channel ligand-binding domain"/>
    <property type="match status" value="1"/>
</dbReference>
<sequence>MLLCSKTEMPASRGIFIFILCSLPFLKEGFCKVEPTAEKALIRTLLDRYKRYGVIGRPVNDSRIRMVVQYGLQMIQILGLDENKQVLRSNCWTVYCDRWRKWLEREFTDRKVRGSNPTSAPRLPLSRLGQPVPALVLPSGGMSAGHRKSVAAERFFSINGPFRLSINYIRNKRNTHVCKQICFCRRLTRNPAESLVYDVSKQLNVLGHESTGSSSDEMARWPKWLEREFTDRQVRGSNPTSASRLPLSRLGQPGSIPALVQPSGSMAVRHRKGSTAERFRVTSSKRQPKGCGADERLQEYREGGLLVHSNGDILWLQQALFKSTCQVEITYFPFDSQVCMLEFGSLTYDKTLLELEWWTPDDSETPMPYVDFSDYIPANEWYTDGEDERHLKHEQRTKQIRSIKRYRVQYTTNNKKEALYFPVLRFRVRLYRNPSFHMFILIIPCLLLSLLTLVVFWLPPDSPAKMMLGINIFVAFFVLLLLLAKSMSSAVKDFPLIGVFFCLNMVLVTLSQFLATMVVNLFYRGTDGRPPPLWARRMIIDRVGRLLHLRQNIPLPPRIPVGIGLEAATNEANAKLGNGIQSESLKPSLSDYPREGAGMEENRGSTEKASISGQRIDGETNSDRKQGISLLGELREDLNFLDTRQFKEIQKQLVLMEWHTLAKVVDRVFFILYITIMLGSISVVLWNYDLMQMVHIFNTRNALKPIE</sequence>
<dbReference type="InterPro" id="IPR018000">
    <property type="entry name" value="Neurotransmitter_ion_chnl_CS"/>
</dbReference>
<dbReference type="InterPro" id="IPR036734">
    <property type="entry name" value="Neur_chan_lig-bd_sf"/>
</dbReference>
<dbReference type="CDD" id="cd19051">
    <property type="entry name" value="LGIC_TM_cation"/>
    <property type="match status" value="1"/>
</dbReference>
<organism evidence="9 10">
    <name type="scientific">Clonorchis sinensis</name>
    <name type="common">Chinese liver fluke</name>
    <dbReference type="NCBI Taxonomy" id="79923"/>
    <lineage>
        <taxon>Eukaryota</taxon>
        <taxon>Metazoa</taxon>
        <taxon>Spiralia</taxon>
        <taxon>Lophotrochozoa</taxon>
        <taxon>Platyhelminthes</taxon>
        <taxon>Trematoda</taxon>
        <taxon>Digenea</taxon>
        <taxon>Opisthorchiida</taxon>
        <taxon>Opisthorchiata</taxon>
        <taxon>Opisthorchiidae</taxon>
        <taxon>Clonorchis</taxon>
    </lineage>
</organism>
<evidence type="ECO:0000256" key="1">
    <source>
        <dbReference type="ARBA" id="ARBA00004141"/>
    </source>
</evidence>
<dbReference type="InterPro" id="IPR036719">
    <property type="entry name" value="Neuro-gated_channel_TM_sf"/>
</dbReference>
<dbReference type="InterPro" id="IPR006029">
    <property type="entry name" value="Neurotrans-gated_channel_TM"/>
</dbReference>
<evidence type="ECO:0000256" key="6">
    <source>
        <dbReference type="SAM" id="Phobius"/>
    </source>
</evidence>
<feature type="domain" description="Neurotransmitter-gated ion-channel transmembrane" evidence="8">
    <location>
        <begin position="441"/>
        <end position="678"/>
    </location>
</feature>
<evidence type="ECO:0000256" key="5">
    <source>
        <dbReference type="SAM" id="MobiDB-lite"/>
    </source>
</evidence>
<dbReference type="AlphaFoldDB" id="A0A3R7C6K9"/>
<evidence type="ECO:0000313" key="9">
    <source>
        <dbReference type="EMBL" id="KAG5443109.1"/>
    </source>
</evidence>
<dbReference type="Pfam" id="PF02932">
    <property type="entry name" value="Neur_chan_memb"/>
    <property type="match status" value="1"/>
</dbReference>
<feature type="transmembrane region" description="Helical" evidence="6">
    <location>
        <begin position="668"/>
        <end position="688"/>
    </location>
</feature>
<dbReference type="GO" id="GO:0016020">
    <property type="term" value="C:membrane"/>
    <property type="evidence" value="ECO:0007669"/>
    <property type="project" value="UniProtKB-SubCell"/>
</dbReference>
<keyword evidence="2 6" id="KW-0812">Transmembrane</keyword>
<comment type="caution">
    <text evidence="9">The sequence shown here is derived from an EMBL/GenBank/DDBJ whole genome shotgun (WGS) entry which is preliminary data.</text>
</comment>
<evidence type="ECO:0000313" key="10">
    <source>
        <dbReference type="Proteomes" id="UP000286415"/>
    </source>
</evidence>
<feature type="region of interest" description="Disordered" evidence="5">
    <location>
        <begin position="581"/>
        <end position="623"/>
    </location>
</feature>
<dbReference type="Gene3D" id="1.20.58.390">
    <property type="entry name" value="Neurotransmitter-gated ion-channel transmembrane domain"/>
    <property type="match status" value="1"/>
</dbReference>
<keyword evidence="9" id="KW-0675">Receptor</keyword>
<evidence type="ECO:0000256" key="3">
    <source>
        <dbReference type="ARBA" id="ARBA00022989"/>
    </source>
</evidence>
<dbReference type="Pfam" id="PF02931">
    <property type="entry name" value="Neur_chan_LBD"/>
    <property type="match status" value="1"/>
</dbReference>
<dbReference type="InterPro" id="IPR006202">
    <property type="entry name" value="Neur_chan_lig-bd"/>
</dbReference>